<evidence type="ECO:0000313" key="4">
    <source>
        <dbReference type="Proteomes" id="UP000664132"/>
    </source>
</evidence>
<evidence type="ECO:0000259" key="2">
    <source>
        <dbReference type="Pfam" id="PF00646"/>
    </source>
</evidence>
<feature type="region of interest" description="Disordered" evidence="1">
    <location>
        <begin position="240"/>
        <end position="268"/>
    </location>
</feature>
<dbReference type="InterPro" id="IPR001810">
    <property type="entry name" value="F-box_dom"/>
</dbReference>
<name>A0A8H7WI54_9HELO</name>
<accession>A0A8H7WI54</accession>
<dbReference type="EMBL" id="JAFJYH010000012">
    <property type="protein sequence ID" value="KAG4425217.1"/>
    <property type="molecule type" value="Genomic_DNA"/>
</dbReference>
<feature type="domain" description="F-box" evidence="2">
    <location>
        <begin position="127"/>
        <end position="157"/>
    </location>
</feature>
<sequence>MSLSTLYLDILGRIVGFLDDASVANLALTSSKFYQLGQHGFGRRSSLRPLAVTGSMSSNTNTVTWAPTVSPTASHSSSVAADYDTLASTDTDATSSPEEDDWEFQVTPEMIRRLSLIPVHQSAANIEGMPTELKLEIFSYLDLIDSTCLGLTSPNLYVVHRAIHGTKIPLNTRRVGPNSLESAWEVVGKQECKQCKMYRCELHEHIKTWMPKDLEYCSMKRNFGLRAKENAAHQSCYRGKPSKPHRCGRHPLRTTSVHQDDASFSLPH</sequence>
<dbReference type="AlphaFoldDB" id="A0A8H7WI54"/>
<dbReference type="Pfam" id="PF00646">
    <property type="entry name" value="F-box"/>
    <property type="match status" value="2"/>
</dbReference>
<comment type="caution">
    <text evidence="3">The sequence shown here is derived from an EMBL/GenBank/DDBJ whole genome shotgun (WGS) entry which is preliminary data.</text>
</comment>
<keyword evidence="4" id="KW-1185">Reference proteome</keyword>
<evidence type="ECO:0000313" key="3">
    <source>
        <dbReference type="EMBL" id="KAG4425217.1"/>
    </source>
</evidence>
<protein>
    <recommendedName>
        <fullName evidence="2">F-box domain-containing protein</fullName>
    </recommendedName>
</protein>
<dbReference type="SUPFAM" id="SSF81383">
    <property type="entry name" value="F-box domain"/>
    <property type="match status" value="1"/>
</dbReference>
<dbReference type="OrthoDB" id="3445164at2759"/>
<dbReference type="CDD" id="cd09917">
    <property type="entry name" value="F-box_SF"/>
    <property type="match status" value="1"/>
</dbReference>
<dbReference type="Proteomes" id="UP000664132">
    <property type="component" value="Unassembled WGS sequence"/>
</dbReference>
<dbReference type="InterPro" id="IPR036047">
    <property type="entry name" value="F-box-like_dom_sf"/>
</dbReference>
<feature type="compositionally biased region" description="Basic residues" evidence="1">
    <location>
        <begin position="240"/>
        <end position="252"/>
    </location>
</feature>
<organism evidence="3 4">
    <name type="scientific">Cadophora malorum</name>
    <dbReference type="NCBI Taxonomy" id="108018"/>
    <lineage>
        <taxon>Eukaryota</taxon>
        <taxon>Fungi</taxon>
        <taxon>Dikarya</taxon>
        <taxon>Ascomycota</taxon>
        <taxon>Pezizomycotina</taxon>
        <taxon>Leotiomycetes</taxon>
        <taxon>Helotiales</taxon>
        <taxon>Ploettnerulaceae</taxon>
        <taxon>Cadophora</taxon>
    </lineage>
</organism>
<gene>
    <name evidence="3" type="ORF">IFR04_001584</name>
</gene>
<proteinExistence type="predicted"/>
<evidence type="ECO:0000256" key="1">
    <source>
        <dbReference type="SAM" id="MobiDB-lite"/>
    </source>
</evidence>
<feature type="domain" description="F-box" evidence="2">
    <location>
        <begin position="4"/>
        <end position="36"/>
    </location>
</feature>
<reference evidence="3" key="1">
    <citation type="submission" date="2021-02" db="EMBL/GenBank/DDBJ databases">
        <title>Genome sequence Cadophora malorum strain M34.</title>
        <authorList>
            <person name="Stefanovic E."/>
            <person name="Vu D."/>
            <person name="Scully C."/>
            <person name="Dijksterhuis J."/>
            <person name="Roader J."/>
            <person name="Houbraken J."/>
        </authorList>
    </citation>
    <scope>NUCLEOTIDE SEQUENCE</scope>
    <source>
        <strain evidence="3">M34</strain>
    </source>
</reference>